<keyword evidence="11" id="KW-0508">mRNA splicing</keyword>
<evidence type="ECO:0000256" key="11">
    <source>
        <dbReference type="ARBA" id="ARBA00023187"/>
    </source>
</evidence>
<feature type="region of interest" description="Disordered" evidence="16">
    <location>
        <begin position="443"/>
        <end position="500"/>
    </location>
</feature>
<feature type="compositionally biased region" description="Polar residues" evidence="16">
    <location>
        <begin position="444"/>
        <end position="453"/>
    </location>
</feature>
<evidence type="ECO:0000313" key="19">
    <source>
        <dbReference type="EMBL" id="KAI1233176.1"/>
    </source>
</evidence>
<keyword evidence="10" id="KW-0804">Transcription</keyword>
<evidence type="ECO:0000256" key="14">
    <source>
        <dbReference type="ARBA" id="ARBA00078360"/>
    </source>
</evidence>
<evidence type="ECO:0000256" key="16">
    <source>
        <dbReference type="SAM" id="MobiDB-lite"/>
    </source>
</evidence>
<evidence type="ECO:0000256" key="8">
    <source>
        <dbReference type="ARBA" id="ARBA00023015"/>
    </source>
</evidence>
<gene>
    <name evidence="19" type="ORF">IHE44_0006383</name>
    <name evidence="18" type="ORF">IHE44_009934</name>
</gene>
<evidence type="ECO:0000256" key="13">
    <source>
        <dbReference type="ARBA" id="ARBA00068355"/>
    </source>
</evidence>
<dbReference type="GO" id="GO:0003723">
    <property type="term" value="F:RNA binding"/>
    <property type="evidence" value="ECO:0007669"/>
    <property type="project" value="UniProtKB-KW"/>
</dbReference>
<comment type="caution">
    <text evidence="18">The sequence shown here is derived from an EMBL/GenBank/DDBJ whole genome shotgun (WGS) entry which is preliminary data.</text>
</comment>
<protein>
    <recommendedName>
        <fullName evidence="13">Splicing factor, suppressor of white-apricot homolog</fullName>
    </recommendedName>
    <alternativeName>
        <fullName evidence="15">Splicing factor, arginine/serine-rich 8</fullName>
    </alternativeName>
    <alternativeName>
        <fullName evidence="14">Suppressor of white apricot protein homolog</fullName>
    </alternativeName>
</protein>
<dbReference type="Pfam" id="PF01805">
    <property type="entry name" value="Surp"/>
    <property type="match status" value="2"/>
</dbReference>
<dbReference type="AlphaFoldDB" id="A0A835NFE0"/>
<evidence type="ECO:0000256" key="6">
    <source>
        <dbReference type="ARBA" id="ARBA00022884"/>
    </source>
</evidence>
<feature type="region of interest" description="Disordered" evidence="16">
    <location>
        <begin position="102"/>
        <end position="142"/>
    </location>
</feature>
<evidence type="ECO:0000256" key="3">
    <source>
        <dbReference type="ARBA" id="ARBA00022553"/>
    </source>
</evidence>
<evidence type="ECO:0000256" key="15">
    <source>
        <dbReference type="ARBA" id="ARBA00079562"/>
    </source>
</evidence>
<dbReference type="FunFam" id="1.10.10.790:FF:000014">
    <property type="entry name" value="Splicing factor SWAP"/>
    <property type="match status" value="1"/>
</dbReference>
<dbReference type="Gene3D" id="1.10.10.790">
    <property type="entry name" value="Surp module"/>
    <property type="match status" value="2"/>
</dbReference>
<keyword evidence="20" id="KW-1185">Reference proteome</keyword>
<organism evidence="18">
    <name type="scientific">Lamprotornis superbus</name>
    <dbReference type="NCBI Taxonomy" id="245042"/>
    <lineage>
        <taxon>Eukaryota</taxon>
        <taxon>Metazoa</taxon>
        <taxon>Chordata</taxon>
        <taxon>Craniata</taxon>
        <taxon>Vertebrata</taxon>
        <taxon>Euteleostomi</taxon>
        <taxon>Archelosauria</taxon>
        <taxon>Archosauria</taxon>
        <taxon>Dinosauria</taxon>
        <taxon>Saurischia</taxon>
        <taxon>Theropoda</taxon>
        <taxon>Coelurosauria</taxon>
        <taxon>Aves</taxon>
        <taxon>Neognathae</taxon>
        <taxon>Neoaves</taxon>
        <taxon>Telluraves</taxon>
        <taxon>Australaves</taxon>
        <taxon>Passeriformes</taxon>
        <taxon>Sturnidae</taxon>
        <taxon>Lamprotornis</taxon>
    </lineage>
</organism>
<dbReference type="SUPFAM" id="SSF109905">
    <property type="entry name" value="Surp module (SWAP domain)"/>
    <property type="match status" value="2"/>
</dbReference>
<dbReference type="InterPro" id="IPR019147">
    <property type="entry name" value="SWAP_N_domain"/>
</dbReference>
<evidence type="ECO:0000256" key="7">
    <source>
        <dbReference type="ARBA" id="ARBA00022990"/>
    </source>
</evidence>
<proteinExistence type="predicted"/>
<dbReference type="GO" id="GO:0005634">
    <property type="term" value="C:nucleus"/>
    <property type="evidence" value="ECO:0007669"/>
    <property type="project" value="UniProtKB-SubCell"/>
</dbReference>
<dbReference type="FunFam" id="1.10.10.790:FF:000003">
    <property type="entry name" value="Splicing factor, suppressor of white-apricot homolog"/>
    <property type="match status" value="1"/>
</dbReference>
<reference evidence="18" key="1">
    <citation type="submission" date="2020-10" db="EMBL/GenBank/DDBJ databases">
        <title>Feather gene expression reveals the developmental basis of iridescence in African starlings.</title>
        <authorList>
            <person name="Rubenstein D.R."/>
        </authorList>
    </citation>
    <scope>NUCLEOTIDE SEQUENCE</scope>
    <source>
        <strain evidence="18">SS15</strain>
        <tissue evidence="18">Liver</tissue>
    </source>
</reference>
<accession>A0A835NFE0</accession>
<evidence type="ECO:0000256" key="12">
    <source>
        <dbReference type="ARBA" id="ARBA00023242"/>
    </source>
</evidence>
<evidence type="ECO:0000313" key="20">
    <source>
        <dbReference type="Proteomes" id="UP000618051"/>
    </source>
</evidence>
<dbReference type="InterPro" id="IPR040397">
    <property type="entry name" value="SWAP"/>
</dbReference>
<keyword evidence="12" id="KW-0539">Nucleus</keyword>
<keyword evidence="9" id="KW-0175">Coiled coil</keyword>
<dbReference type="EMBL" id="JADDUC020000020">
    <property type="protein sequence ID" value="KAI1233176.1"/>
    <property type="molecule type" value="Genomic_DNA"/>
</dbReference>
<evidence type="ECO:0000313" key="18">
    <source>
        <dbReference type="EMBL" id="KAG0113750.1"/>
    </source>
</evidence>
<dbReference type="Pfam" id="PF09750">
    <property type="entry name" value="DRY_EERY"/>
    <property type="match status" value="1"/>
</dbReference>
<keyword evidence="7" id="KW-0007">Acetylation</keyword>
<feature type="compositionally biased region" description="Low complexity" evidence="16">
    <location>
        <begin position="830"/>
        <end position="841"/>
    </location>
</feature>
<evidence type="ECO:0000256" key="9">
    <source>
        <dbReference type="ARBA" id="ARBA00023054"/>
    </source>
</evidence>
<dbReference type="PROSITE" id="PS50128">
    <property type="entry name" value="SURP"/>
    <property type="match status" value="2"/>
</dbReference>
<dbReference type="InterPro" id="IPR035967">
    <property type="entry name" value="SWAP/Surp_sf"/>
</dbReference>
<reference evidence="19 20" key="2">
    <citation type="journal article" date="2021" name="J. Hered.">
        <title>Feather Gene Expression Elucidates the Developmental Basis of Plumage Iridescence in African Starlings.</title>
        <authorList>
            <person name="Rubenstein D.R."/>
            <person name="Corvelo A."/>
            <person name="MacManes M.D."/>
            <person name="Maia R."/>
            <person name="Narzisi G."/>
            <person name="Rousaki A."/>
            <person name="Vandenabeele P."/>
            <person name="Shawkey M.D."/>
            <person name="Solomon J."/>
        </authorList>
    </citation>
    <scope>NUCLEOTIDE SEQUENCE [LARGE SCALE GENOMIC DNA]</scope>
    <source>
        <strain evidence="19">SS15</strain>
    </source>
</reference>
<evidence type="ECO:0000259" key="17">
    <source>
        <dbReference type="PROSITE" id="PS50128"/>
    </source>
</evidence>
<evidence type="ECO:0000256" key="4">
    <source>
        <dbReference type="ARBA" id="ARBA00022664"/>
    </source>
</evidence>
<dbReference type="PANTHER" id="PTHR13161:SF15">
    <property type="entry name" value="SPLICING FACTOR, SUPPRESSOR OF WHITE-APRICOT HOMOLOG"/>
    <property type="match status" value="1"/>
</dbReference>
<feature type="region of interest" description="Disordered" evidence="16">
    <location>
        <begin position="529"/>
        <end position="575"/>
    </location>
</feature>
<reference evidence="19" key="3">
    <citation type="submission" date="2022-01" db="EMBL/GenBank/DDBJ databases">
        <authorList>
            <person name="Rubenstein D.R."/>
        </authorList>
    </citation>
    <scope>NUCLEOTIDE SEQUENCE</scope>
    <source>
        <strain evidence="19">SS15</strain>
        <tissue evidence="19">Liver</tissue>
    </source>
</reference>
<keyword evidence="2" id="KW-0678">Repressor</keyword>
<feature type="domain" description="SURP motif" evidence="17">
    <location>
        <begin position="390"/>
        <end position="430"/>
    </location>
</feature>
<evidence type="ECO:0000256" key="10">
    <source>
        <dbReference type="ARBA" id="ARBA00023163"/>
    </source>
</evidence>
<feature type="compositionally biased region" description="Basic and acidic residues" evidence="16">
    <location>
        <begin position="857"/>
        <end position="875"/>
    </location>
</feature>
<dbReference type="SMART" id="SM00648">
    <property type="entry name" value="SWAP"/>
    <property type="match status" value="2"/>
</dbReference>
<evidence type="ECO:0000256" key="2">
    <source>
        <dbReference type="ARBA" id="ARBA00022491"/>
    </source>
</evidence>
<dbReference type="OrthoDB" id="5836667at2759"/>
<feature type="region of interest" description="Disordered" evidence="16">
    <location>
        <begin position="339"/>
        <end position="369"/>
    </location>
</feature>
<keyword evidence="6" id="KW-0694">RNA-binding</keyword>
<evidence type="ECO:0000256" key="5">
    <source>
        <dbReference type="ARBA" id="ARBA00022737"/>
    </source>
</evidence>
<feature type="compositionally biased region" description="Acidic residues" evidence="16">
    <location>
        <begin position="535"/>
        <end position="544"/>
    </location>
</feature>
<evidence type="ECO:0000256" key="1">
    <source>
        <dbReference type="ARBA" id="ARBA00004123"/>
    </source>
</evidence>
<feature type="region of interest" description="Disordered" evidence="16">
    <location>
        <begin position="729"/>
        <end position="878"/>
    </location>
</feature>
<dbReference type="GO" id="GO:0000395">
    <property type="term" value="P:mRNA 5'-splice site recognition"/>
    <property type="evidence" value="ECO:0007669"/>
    <property type="project" value="TreeGrafter"/>
</dbReference>
<name>A0A835NFE0_9PASS</name>
<comment type="subcellular location">
    <subcellularLocation>
        <location evidence="1">Nucleus</location>
    </subcellularLocation>
</comment>
<feature type="compositionally biased region" description="Pro residues" evidence="16">
    <location>
        <begin position="343"/>
        <end position="357"/>
    </location>
</feature>
<feature type="compositionally biased region" description="Basic and acidic residues" evidence="16">
    <location>
        <begin position="730"/>
        <end position="749"/>
    </location>
</feature>
<keyword evidence="8" id="KW-0805">Transcription regulation</keyword>
<dbReference type="PANTHER" id="PTHR13161">
    <property type="entry name" value="SPLICING FACTOR SUPPRESSOR OF WHITE APRICOT"/>
    <property type="match status" value="1"/>
</dbReference>
<keyword evidence="5" id="KW-0677">Repeat</keyword>
<dbReference type="Proteomes" id="UP000618051">
    <property type="component" value="Unassembled WGS sequence"/>
</dbReference>
<keyword evidence="3" id="KW-0597">Phosphoprotein</keyword>
<feature type="domain" description="SURP motif" evidence="17">
    <location>
        <begin position="156"/>
        <end position="198"/>
    </location>
</feature>
<dbReference type="EMBL" id="JADDUC010000403">
    <property type="protein sequence ID" value="KAG0113750.1"/>
    <property type="molecule type" value="Genomic_DNA"/>
</dbReference>
<feature type="compositionally biased region" description="Basic and acidic residues" evidence="16">
    <location>
        <begin position="779"/>
        <end position="789"/>
    </location>
</feature>
<feature type="compositionally biased region" description="Basic residues" evidence="16">
    <location>
        <begin position="750"/>
        <end position="778"/>
    </location>
</feature>
<keyword evidence="4" id="KW-0507">mRNA processing</keyword>
<feature type="compositionally biased region" description="Low complexity" evidence="16">
    <location>
        <begin position="358"/>
        <end position="369"/>
    </location>
</feature>
<dbReference type="InterPro" id="IPR000061">
    <property type="entry name" value="Surp"/>
</dbReference>
<sequence>MEKRILQVTLIGWLKHVRYDGRGHLHDLSEYDAEYSTWNRDYQLSEEEARIEALCDEERYLALHTDLLEEEARQEEEYKRLSEALAEDGTYNAVGFRYGSDYYDPSEPTEEEEHQPAKQRAQTENTEENEEPFVAPPGLNVPSDVELPPTAKMHAIIERTANFVCKQGAQFEIMLKAKQARNSQFDFLRFDHYLNPYYKFIQKAMKEGRYAAPSESKADEKKLLRYIYSDVVDPDHPLAALVRKAQSDNNSSAPQSTDGAAVQTSQAEYSSDCKCLVGRQLVVCFDELCVDAATVAAMYYSYYMLPDGTYCLAPPPPGIDVAAYYNALPAGVTVSSAAGVATVPPPPGTTPPPPPDPADSTSGLTSTTTSTSTIAPVVAIIPPPPDIQPVIDKLAEYVARNGVKFESSVRAKNDLRFEFLQPWHQYNAYYEFKKQFFLQKESGDNCQGVSSSEDVAADTANDTPSETQFADEHTPEDASEPSAKGVPGTKKDVPPPKAVSDGKLVKASFAPISFAIKAKENDLLPLEKNRVKLDDDSDEEEEEGKEGQESANSVSNHTPAIITPCTAPEEKKPQLTQEELEAKQAKQKLEDRLAAAAREKLAQASKESKEKQLQAERKRKAALFLQTLKNPLSEAETEKIEENSFSSEATGVATEGSGLFVSGDCHKDMTSVTRALGHSGAIRGVYFKAGWAIPYSVVFKAKARVLYKESVSGIPCPVTAVRALPTLEVKQAERPSSRSRDLPRDEEKEKKRKKHKKRSRSRSRSPFKSRSRSPRRRAHSPERRRDERSVPTAYRISNSPGNSRKRPRSRSPHEKKKKRRSRSRTKSRARSPSPSMSPGKPSTHKNSVHSASVSPVESRESSQERSRGVSQEKDGQISSAIVSSVQSKITQDLMAKLEWTFLAGLELLYQSTSCVVTTCKYSTELVIHMSPRLTSVPTCSMSPDLLTLRRESRRYGCKSAPFLGLLSWLSPRLQAGRTDQEERSVWIVQHLSERQGRQLR</sequence>
<dbReference type="SMART" id="SM01141">
    <property type="entry name" value="DRY_EERY"/>
    <property type="match status" value="1"/>
</dbReference>
<feature type="compositionally biased region" description="Basic residues" evidence="16">
    <location>
        <begin position="803"/>
        <end position="829"/>
    </location>
</feature>